<organism evidence="1 2">
    <name type="scientific">Candidatus Ornithocaccomicrobium faecavium</name>
    <dbReference type="NCBI Taxonomy" id="2840890"/>
    <lineage>
        <taxon>Bacteria</taxon>
        <taxon>Bacillati</taxon>
        <taxon>Bacillota</taxon>
        <taxon>Clostridia</taxon>
        <taxon>Candidatus Ornithocaccomicrobium</taxon>
    </lineage>
</organism>
<sequence>MKQYTMKAASKSGILFENQEETLFIDFQECAQSSPVGHNCIGERDITKRLFVFFTRHGKTSVVVGRLPNWKLFASYNSRAFEKIQNAIKNSGYSTYDLS</sequence>
<name>A0A9D1P600_9FIRM</name>
<dbReference type="EMBL" id="DVOT01000025">
    <property type="protein sequence ID" value="HIV26601.1"/>
    <property type="molecule type" value="Genomic_DNA"/>
</dbReference>
<proteinExistence type="predicted"/>
<gene>
    <name evidence="1" type="ORF">IAA64_01410</name>
</gene>
<dbReference type="Proteomes" id="UP000886884">
    <property type="component" value="Unassembled WGS sequence"/>
</dbReference>
<reference evidence="1" key="1">
    <citation type="submission" date="2020-10" db="EMBL/GenBank/DDBJ databases">
        <authorList>
            <person name="Gilroy R."/>
        </authorList>
    </citation>
    <scope>NUCLEOTIDE SEQUENCE</scope>
    <source>
        <strain evidence="1">CHK183-6373</strain>
    </source>
</reference>
<evidence type="ECO:0000313" key="2">
    <source>
        <dbReference type="Proteomes" id="UP000886884"/>
    </source>
</evidence>
<reference evidence="1" key="2">
    <citation type="journal article" date="2021" name="PeerJ">
        <title>Extensive microbial diversity within the chicken gut microbiome revealed by metagenomics and culture.</title>
        <authorList>
            <person name="Gilroy R."/>
            <person name="Ravi A."/>
            <person name="Getino M."/>
            <person name="Pursley I."/>
            <person name="Horton D.L."/>
            <person name="Alikhan N.F."/>
            <person name="Baker D."/>
            <person name="Gharbi K."/>
            <person name="Hall N."/>
            <person name="Watson M."/>
            <person name="Adriaenssens E.M."/>
            <person name="Foster-Nyarko E."/>
            <person name="Jarju S."/>
            <person name="Secka A."/>
            <person name="Antonio M."/>
            <person name="Oren A."/>
            <person name="Chaudhuri R.R."/>
            <person name="La Ragione R."/>
            <person name="Hildebrand F."/>
            <person name="Pallen M.J."/>
        </authorList>
    </citation>
    <scope>NUCLEOTIDE SEQUENCE</scope>
    <source>
        <strain evidence="1">CHK183-6373</strain>
    </source>
</reference>
<protein>
    <submittedName>
        <fullName evidence="1">Uncharacterized protein</fullName>
    </submittedName>
</protein>
<dbReference type="AlphaFoldDB" id="A0A9D1P600"/>
<comment type="caution">
    <text evidence="1">The sequence shown here is derived from an EMBL/GenBank/DDBJ whole genome shotgun (WGS) entry which is preliminary data.</text>
</comment>
<accession>A0A9D1P600</accession>
<evidence type="ECO:0000313" key="1">
    <source>
        <dbReference type="EMBL" id="HIV26601.1"/>
    </source>
</evidence>